<protein>
    <submittedName>
        <fullName evidence="7">Tubulin folding cofactor B</fullName>
    </submittedName>
</protein>
<dbReference type="GeneID" id="7830803"/>
<dbReference type="InterPro" id="IPR000626">
    <property type="entry name" value="Ubiquitin-like_dom"/>
</dbReference>
<dbReference type="SUPFAM" id="SSF74924">
    <property type="entry name" value="Cap-Gly domain"/>
    <property type="match status" value="1"/>
</dbReference>
<dbReference type="HOGENOM" id="CLU_067577_3_0_1"/>
<feature type="domain" description="Ubiquitin-like" evidence="5">
    <location>
        <begin position="16"/>
        <end position="98"/>
    </location>
</feature>
<dbReference type="Gene3D" id="3.10.20.90">
    <property type="entry name" value="Phosphatidylinositol 3-kinase Catalytic Subunit, Chain A, domain 1"/>
    <property type="match status" value="1"/>
</dbReference>
<dbReference type="GO" id="GO:0051010">
    <property type="term" value="F:microtubule plus-end binding"/>
    <property type="evidence" value="ECO:0007669"/>
    <property type="project" value="TreeGrafter"/>
</dbReference>
<dbReference type="PANTHER" id="PTHR18916:SF85">
    <property type="entry name" value="TUBULIN-FOLDING COFACTOR B"/>
    <property type="match status" value="1"/>
</dbReference>
<evidence type="ECO:0000256" key="4">
    <source>
        <dbReference type="ARBA" id="ARBA00025779"/>
    </source>
</evidence>
<dbReference type="GO" id="GO:0005737">
    <property type="term" value="C:cytoplasm"/>
    <property type="evidence" value="ECO:0007669"/>
    <property type="project" value="UniProtKB-SubCell"/>
</dbReference>
<dbReference type="AlphaFoldDB" id="I7LZP3"/>
<dbReference type="SUPFAM" id="SSF54236">
    <property type="entry name" value="Ubiquitin-like"/>
    <property type="match status" value="1"/>
</dbReference>
<dbReference type="GO" id="GO:0043014">
    <property type="term" value="F:alpha-tubulin binding"/>
    <property type="evidence" value="ECO:0007669"/>
    <property type="project" value="InterPro"/>
</dbReference>
<dbReference type="InterPro" id="IPR000938">
    <property type="entry name" value="CAP-Gly_domain"/>
</dbReference>
<evidence type="ECO:0000313" key="8">
    <source>
        <dbReference type="Proteomes" id="UP000009168"/>
    </source>
</evidence>
<dbReference type="InParanoid" id="I7LZP3"/>
<sequence length="250" mass="28847">MHSVQALPGQTPSVILHLTHNLTINRIPEIRFDLSITIKQLKEQIEKRYGSSSDQMELILQDTNGNNVSNLSDDTKQLGFYYPQDNYIIHVIDNNPNSILKDIDDVSKVNKYTMSEEDYDKLQDNFRKFKKQLLENNPELAAKQNNPVIITEEDYLKEEAEQMKKGDRCQLKEKKHRGTVEYVGKIPNLGQGYYIGIKLDEPYGKHNGSVGPVQYFECPDKYGIFVRPDKVEVGDFPEYDLDDLVEDDEV</sequence>
<dbReference type="FunCoup" id="I7LZP3">
    <property type="interactions" value="456"/>
</dbReference>
<dbReference type="GO" id="GO:0031122">
    <property type="term" value="P:cytoplasmic microtubule organization"/>
    <property type="evidence" value="ECO:0007669"/>
    <property type="project" value="TreeGrafter"/>
</dbReference>
<dbReference type="Pfam" id="PF01302">
    <property type="entry name" value="CAP_GLY"/>
    <property type="match status" value="1"/>
</dbReference>
<name>I7LZP3_TETTS</name>
<comment type="similarity">
    <text evidence="4">Belongs to the TBCB family.</text>
</comment>
<dbReference type="OMA" id="DQYEQRT"/>
<dbReference type="eggNOG" id="KOG3206">
    <property type="taxonomic scope" value="Eukaryota"/>
</dbReference>
<dbReference type="GO" id="GO:0005634">
    <property type="term" value="C:nucleus"/>
    <property type="evidence" value="ECO:0007669"/>
    <property type="project" value="TreeGrafter"/>
</dbReference>
<dbReference type="Gene3D" id="2.30.30.190">
    <property type="entry name" value="CAP Gly-rich-like domain"/>
    <property type="match status" value="1"/>
</dbReference>
<keyword evidence="8" id="KW-1185">Reference proteome</keyword>
<dbReference type="GO" id="GO:0007021">
    <property type="term" value="P:tubulin complex assembly"/>
    <property type="evidence" value="ECO:0007669"/>
    <property type="project" value="InterPro"/>
</dbReference>
<comment type="subcellular location">
    <subcellularLocation>
        <location evidence="1">Cytoplasm</location>
    </subcellularLocation>
</comment>
<dbReference type="GO" id="GO:0007023">
    <property type="term" value="P:post-chaperonin tubulin folding pathway"/>
    <property type="evidence" value="ECO:0007669"/>
    <property type="project" value="InterPro"/>
</dbReference>
<keyword evidence="3" id="KW-0143">Chaperone</keyword>
<evidence type="ECO:0000313" key="7">
    <source>
        <dbReference type="EMBL" id="EAR84463.1"/>
    </source>
</evidence>
<dbReference type="GO" id="GO:0035371">
    <property type="term" value="C:microtubule plus-end"/>
    <property type="evidence" value="ECO:0007669"/>
    <property type="project" value="TreeGrafter"/>
</dbReference>
<organism evidence="7 8">
    <name type="scientific">Tetrahymena thermophila (strain SB210)</name>
    <dbReference type="NCBI Taxonomy" id="312017"/>
    <lineage>
        <taxon>Eukaryota</taxon>
        <taxon>Sar</taxon>
        <taxon>Alveolata</taxon>
        <taxon>Ciliophora</taxon>
        <taxon>Intramacronucleata</taxon>
        <taxon>Oligohymenophorea</taxon>
        <taxon>Hymenostomatida</taxon>
        <taxon>Tetrahymenina</taxon>
        <taxon>Tetrahymenidae</taxon>
        <taxon>Tetrahymena</taxon>
    </lineage>
</organism>
<dbReference type="PROSITE" id="PS50053">
    <property type="entry name" value="UBIQUITIN_2"/>
    <property type="match status" value="1"/>
</dbReference>
<dbReference type="OrthoDB" id="2130750at2759"/>
<dbReference type="InterPro" id="IPR036859">
    <property type="entry name" value="CAP-Gly_dom_sf"/>
</dbReference>
<dbReference type="CDD" id="cd01789">
    <property type="entry name" value="Ubl_TBCB"/>
    <property type="match status" value="1"/>
</dbReference>
<keyword evidence="2" id="KW-0963">Cytoplasm</keyword>
<dbReference type="Proteomes" id="UP000009168">
    <property type="component" value="Unassembled WGS sequence"/>
</dbReference>
<evidence type="ECO:0000256" key="3">
    <source>
        <dbReference type="ARBA" id="ARBA00023186"/>
    </source>
</evidence>
<evidence type="ECO:0000259" key="5">
    <source>
        <dbReference type="PROSITE" id="PS50053"/>
    </source>
</evidence>
<dbReference type="Pfam" id="PF14560">
    <property type="entry name" value="Ubiquitin_2"/>
    <property type="match status" value="1"/>
</dbReference>
<dbReference type="STRING" id="312017.I7LZP3"/>
<evidence type="ECO:0000256" key="1">
    <source>
        <dbReference type="ARBA" id="ARBA00004496"/>
    </source>
</evidence>
<evidence type="ECO:0000256" key="2">
    <source>
        <dbReference type="ARBA" id="ARBA00022490"/>
    </source>
</evidence>
<dbReference type="SMART" id="SM01052">
    <property type="entry name" value="CAP_GLY"/>
    <property type="match status" value="1"/>
</dbReference>
<dbReference type="PANTHER" id="PTHR18916">
    <property type="entry name" value="DYNACTIN 1-RELATED MICROTUBULE-BINDING"/>
    <property type="match status" value="1"/>
</dbReference>
<reference evidence="8" key="1">
    <citation type="journal article" date="2006" name="PLoS Biol.">
        <title>Macronuclear genome sequence of the ciliate Tetrahymena thermophila, a model eukaryote.</title>
        <authorList>
            <person name="Eisen J.A."/>
            <person name="Coyne R.S."/>
            <person name="Wu M."/>
            <person name="Wu D."/>
            <person name="Thiagarajan M."/>
            <person name="Wortman J.R."/>
            <person name="Badger J.H."/>
            <person name="Ren Q."/>
            <person name="Amedeo P."/>
            <person name="Jones K.M."/>
            <person name="Tallon L.J."/>
            <person name="Delcher A.L."/>
            <person name="Salzberg S.L."/>
            <person name="Silva J.C."/>
            <person name="Haas B.J."/>
            <person name="Majoros W.H."/>
            <person name="Farzad M."/>
            <person name="Carlton J.M."/>
            <person name="Smith R.K. Jr."/>
            <person name="Garg J."/>
            <person name="Pearlman R.E."/>
            <person name="Karrer K.M."/>
            <person name="Sun L."/>
            <person name="Manning G."/>
            <person name="Elde N.C."/>
            <person name="Turkewitz A.P."/>
            <person name="Asai D.J."/>
            <person name="Wilkes D.E."/>
            <person name="Wang Y."/>
            <person name="Cai H."/>
            <person name="Collins K."/>
            <person name="Stewart B.A."/>
            <person name="Lee S.R."/>
            <person name="Wilamowska K."/>
            <person name="Weinberg Z."/>
            <person name="Ruzzo W.L."/>
            <person name="Wloga D."/>
            <person name="Gaertig J."/>
            <person name="Frankel J."/>
            <person name="Tsao C.-C."/>
            <person name="Gorovsky M.A."/>
            <person name="Keeling P.J."/>
            <person name="Waller R.F."/>
            <person name="Patron N.J."/>
            <person name="Cherry J.M."/>
            <person name="Stover N.A."/>
            <person name="Krieger C.J."/>
            <person name="del Toro C."/>
            <person name="Ryder H.F."/>
            <person name="Williamson S.C."/>
            <person name="Barbeau R.A."/>
            <person name="Hamilton E.P."/>
            <person name="Orias E."/>
        </authorList>
    </citation>
    <scope>NUCLEOTIDE SEQUENCE [LARGE SCALE GENOMIC DNA]</scope>
    <source>
        <strain evidence="8">SB210</strain>
    </source>
</reference>
<accession>I7LZP3</accession>
<evidence type="ECO:0000259" key="6">
    <source>
        <dbReference type="PROSITE" id="PS50245"/>
    </source>
</evidence>
<dbReference type="InterPro" id="IPR029071">
    <property type="entry name" value="Ubiquitin-like_domsf"/>
</dbReference>
<dbReference type="EMBL" id="GG662490">
    <property type="protein sequence ID" value="EAR84463.1"/>
    <property type="molecule type" value="Genomic_DNA"/>
</dbReference>
<dbReference type="KEGG" id="tet:TTHERM_00691610"/>
<proteinExistence type="inferred from homology"/>
<dbReference type="InterPro" id="IPR045172">
    <property type="entry name" value="TBCB_Ubl"/>
</dbReference>
<dbReference type="PROSITE" id="PS50245">
    <property type="entry name" value="CAP_GLY_2"/>
    <property type="match status" value="1"/>
</dbReference>
<dbReference type="RefSeq" id="XP_001032126.1">
    <property type="nucleotide sequence ID" value="XM_001032126.3"/>
</dbReference>
<feature type="domain" description="CAP-Gly" evidence="6">
    <location>
        <begin position="185"/>
        <end position="227"/>
    </location>
</feature>
<gene>
    <name evidence="7" type="ORF">TTHERM_00691610</name>
</gene>